<dbReference type="Gene3D" id="1.20.1740.10">
    <property type="entry name" value="Amino acid/polyamine transporter I"/>
    <property type="match status" value="1"/>
</dbReference>
<feature type="transmembrane region" description="Helical" evidence="5">
    <location>
        <begin position="138"/>
        <end position="162"/>
    </location>
</feature>
<feature type="transmembrane region" description="Helical" evidence="5">
    <location>
        <begin position="12"/>
        <end position="35"/>
    </location>
</feature>
<protein>
    <submittedName>
        <fullName evidence="6">Amino acid permease</fullName>
    </submittedName>
</protein>
<evidence type="ECO:0000256" key="1">
    <source>
        <dbReference type="ARBA" id="ARBA00004141"/>
    </source>
</evidence>
<organism evidence="6 7">
    <name type="scientific">Paludibaculum fermentans</name>
    <dbReference type="NCBI Taxonomy" id="1473598"/>
    <lineage>
        <taxon>Bacteria</taxon>
        <taxon>Pseudomonadati</taxon>
        <taxon>Acidobacteriota</taxon>
        <taxon>Terriglobia</taxon>
        <taxon>Bryobacterales</taxon>
        <taxon>Bryobacteraceae</taxon>
        <taxon>Paludibaculum</taxon>
    </lineage>
</organism>
<feature type="transmembrane region" description="Helical" evidence="5">
    <location>
        <begin position="372"/>
        <end position="389"/>
    </location>
</feature>
<name>A0A7S7NSP3_PALFE</name>
<keyword evidence="3 5" id="KW-1133">Transmembrane helix</keyword>
<comment type="subcellular location">
    <subcellularLocation>
        <location evidence="1">Membrane</location>
        <topology evidence="1">Multi-pass membrane protein</topology>
    </subcellularLocation>
</comment>
<sequence length="457" mass="48938">MTSSPTLLRRLGLYSATALVISNMVGTGIFTSTGFLAGDLGDPKLVLGIWLVGAIIALAGAFSYSELGVNFPASGGEYVYLTRAYGPTLGFMSGWVSFFAGFSAPIAAAALALSDYLGYFFPALKQQNAWFRWSAGEIGFQFGGAQIMAAGIILVFTVLNLFGVEFIARIQNTLTSVKILVMVAFIGFGLLMGHGDWSHLTQSTVRTSSAPLTAQFAISLFWIYVGYSGWNAATYIAEELQKPERTLPLALTIGTILVAGLYLLFNVVFIYATPLSEMKGVLAVGSLTAKALFGEKVAGLFSGLLAISLMSTVNAMVTIGPRLYYAMAKNGAFLPVAAKIHPEWRTPVPAILCQGACAMLMTLINFGNLMTYIGYLLSLFAMLAVASLFKFRGRPGWQKLGVVSFAYPLIPLLFVVPGVVLVFVGLRFAPVISALAAATLVSGALVYRFRLRDRVVE</sequence>
<feature type="transmembrane region" description="Helical" evidence="5">
    <location>
        <begin position="401"/>
        <end position="422"/>
    </location>
</feature>
<evidence type="ECO:0000313" key="7">
    <source>
        <dbReference type="Proteomes" id="UP000593892"/>
    </source>
</evidence>
<evidence type="ECO:0000256" key="5">
    <source>
        <dbReference type="SAM" id="Phobius"/>
    </source>
</evidence>
<reference evidence="6 7" key="1">
    <citation type="submission" date="2020-10" db="EMBL/GenBank/DDBJ databases">
        <title>Complete genome sequence of Paludibaculum fermentans P105T, a facultatively anaerobic acidobacterium capable of dissimilatory Fe(III) reduction.</title>
        <authorList>
            <person name="Dedysh S.N."/>
            <person name="Beletsky A.V."/>
            <person name="Kulichevskaya I.S."/>
            <person name="Mardanov A.V."/>
            <person name="Ravin N.V."/>
        </authorList>
    </citation>
    <scope>NUCLEOTIDE SEQUENCE [LARGE SCALE GENOMIC DNA]</scope>
    <source>
        <strain evidence="6 7">P105</strain>
    </source>
</reference>
<feature type="transmembrane region" description="Helical" evidence="5">
    <location>
        <begin position="300"/>
        <end position="325"/>
    </location>
</feature>
<feature type="transmembrane region" description="Helical" evidence="5">
    <location>
        <begin position="174"/>
        <end position="194"/>
    </location>
</feature>
<evidence type="ECO:0000313" key="6">
    <source>
        <dbReference type="EMBL" id="QOY89102.1"/>
    </source>
</evidence>
<accession>A0A7S7NSP3</accession>
<dbReference type="GO" id="GO:0016020">
    <property type="term" value="C:membrane"/>
    <property type="evidence" value="ECO:0007669"/>
    <property type="project" value="UniProtKB-SubCell"/>
</dbReference>
<dbReference type="InterPro" id="IPR050598">
    <property type="entry name" value="AminoAcid_Transporter"/>
</dbReference>
<gene>
    <name evidence="6" type="ORF">IRI77_03845</name>
</gene>
<dbReference type="EMBL" id="CP063849">
    <property type="protein sequence ID" value="QOY89102.1"/>
    <property type="molecule type" value="Genomic_DNA"/>
</dbReference>
<dbReference type="InterPro" id="IPR002293">
    <property type="entry name" value="AA/rel_permease1"/>
</dbReference>
<keyword evidence="2 5" id="KW-0812">Transmembrane</keyword>
<dbReference type="PIRSF" id="PIRSF006060">
    <property type="entry name" value="AA_transporter"/>
    <property type="match status" value="1"/>
</dbReference>
<dbReference type="PANTHER" id="PTHR11785:SF512">
    <property type="entry name" value="SOBREMESA, ISOFORM B"/>
    <property type="match status" value="1"/>
</dbReference>
<dbReference type="AlphaFoldDB" id="A0A7S7NSP3"/>
<feature type="transmembrane region" description="Helical" evidence="5">
    <location>
        <begin position="88"/>
        <end position="113"/>
    </location>
</feature>
<keyword evidence="7" id="KW-1185">Reference proteome</keyword>
<dbReference type="Proteomes" id="UP000593892">
    <property type="component" value="Chromosome"/>
</dbReference>
<dbReference type="KEGG" id="pfer:IRI77_03845"/>
<evidence type="ECO:0000256" key="2">
    <source>
        <dbReference type="ARBA" id="ARBA00022692"/>
    </source>
</evidence>
<evidence type="ECO:0000256" key="3">
    <source>
        <dbReference type="ARBA" id="ARBA00022989"/>
    </source>
</evidence>
<evidence type="ECO:0000256" key="4">
    <source>
        <dbReference type="ARBA" id="ARBA00023136"/>
    </source>
</evidence>
<dbReference type="GO" id="GO:0015179">
    <property type="term" value="F:L-amino acid transmembrane transporter activity"/>
    <property type="evidence" value="ECO:0007669"/>
    <property type="project" value="TreeGrafter"/>
</dbReference>
<keyword evidence="4 5" id="KW-0472">Membrane</keyword>
<dbReference type="PANTHER" id="PTHR11785">
    <property type="entry name" value="AMINO ACID TRANSPORTER"/>
    <property type="match status" value="1"/>
</dbReference>
<proteinExistence type="predicted"/>
<feature type="transmembrane region" description="Helical" evidence="5">
    <location>
        <begin position="428"/>
        <end position="447"/>
    </location>
</feature>
<dbReference type="RefSeq" id="WP_194450764.1">
    <property type="nucleotide sequence ID" value="NZ_CP063849.1"/>
</dbReference>
<dbReference type="Pfam" id="PF13520">
    <property type="entry name" value="AA_permease_2"/>
    <property type="match status" value="1"/>
</dbReference>
<feature type="transmembrane region" description="Helical" evidence="5">
    <location>
        <begin position="214"/>
        <end position="237"/>
    </location>
</feature>
<feature type="transmembrane region" description="Helical" evidence="5">
    <location>
        <begin position="47"/>
        <end position="67"/>
    </location>
</feature>
<feature type="transmembrane region" description="Helical" evidence="5">
    <location>
        <begin position="249"/>
        <end position="272"/>
    </location>
</feature>